<proteinExistence type="inferred from homology"/>
<feature type="region of interest" description="Disordered" evidence="2">
    <location>
        <begin position="989"/>
        <end position="1039"/>
    </location>
</feature>
<keyword evidence="3" id="KW-0732">Signal</keyword>
<dbReference type="GO" id="GO:0006629">
    <property type="term" value="P:lipid metabolic process"/>
    <property type="evidence" value="ECO:0007669"/>
    <property type="project" value="InterPro"/>
</dbReference>
<comment type="similarity">
    <text evidence="1">Belongs to the 'GDSL' lipolytic enzyme family.</text>
</comment>
<feature type="compositionally biased region" description="Polar residues" evidence="2">
    <location>
        <begin position="1007"/>
        <end position="1017"/>
    </location>
</feature>
<evidence type="ECO:0000313" key="6">
    <source>
        <dbReference type="Proteomes" id="UP000516314"/>
    </source>
</evidence>
<dbReference type="Gene3D" id="3.40.50.1110">
    <property type="entry name" value="SGNH hydrolase"/>
    <property type="match status" value="1"/>
</dbReference>
<dbReference type="InterPro" id="IPR001087">
    <property type="entry name" value="GDSL"/>
</dbReference>
<feature type="region of interest" description="Disordered" evidence="2">
    <location>
        <begin position="405"/>
        <end position="435"/>
    </location>
</feature>
<dbReference type="EMBL" id="LR881470">
    <property type="protein sequence ID" value="CAD5334930.1"/>
    <property type="molecule type" value="Genomic_DNA"/>
</dbReference>
<accession>A0A7G2FJB3</accession>
<dbReference type="Proteomes" id="UP000516314">
    <property type="component" value="Chromosome 5"/>
</dbReference>
<dbReference type="InterPro" id="IPR026147">
    <property type="entry name" value="Rab3GAP1_conserved"/>
</dbReference>
<dbReference type="Pfam" id="PF00657">
    <property type="entry name" value="Lipase_GDSL"/>
    <property type="match status" value="1"/>
</dbReference>
<evidence type="ECO:0000256" key="2">
    <source>
        <dbReference type="SAM" id="MobiDB-lite"/>
    </source>
</evidence>
<name>A0A7G2FJB3_ARATH</name>
<protein>
    <submittedName>
        <fullName evidence="5">(thale cress) hypothetical protein</fullName>
    </submittedName>
</protein>
<organism evidence="5 6">
    <name type="scientific">Arabidopsis thaliana</name>
    <name type="common">Mouse-ear cress</name>
    <dbReference type="NCBI Taxonomy" id="3702"/>
    <lineage>
        <taxon>Eukaryota</taxon>
        <taxon>Viridiplantae</taxon>
        <taxon>Streptophyta</taxon>
        <taxon>Embryophyta</taxon>
        <taxon>Tracheophyta</taxon>
        <taxon>Spermatophyta</taxon>
        <taxon>Magnoliopsida</taxon>
        <taxon>eudicotyledons</taxon>
        <taxon>Gunneridae</taxon>
        <taxon>Pentapetalae</taxon>
        <taxon>rosids</taxon>
        <taxon>malvids</taxon>
        <taxon>Brassicales</taxon>
        <taxon>Brassicaceae</taxon>
        <taxon>Camelineae</taxon>
        <taxon>Arabidopsis</taxon>
    </lineage>
</organism>
<dbReference type="PANTHER" id="PTHR21422">
    <property type="entry name" value="RAB3 GTPASE-ACTIVATING PROTEIN CATALYTIC SUBUNIT"/>
    <property type="match status" value="1"/>
</dbReference>
<dbReference type="CDD" id="cd01837">
    <property type="entry name" value="SGNH_plant_lipase_like"/>
    <property type="match status" value="1"/>
</dbReference>
<evidence type="ECO:0000259" key="4">
    <source>
        <dbReference type="Pfam" id="PF13890"/>
    </source>
</evidence>
<sequence length="1039" mass="115487">MPTNNTPFLTIFLLFLGLLRFDSFPGLEAATGKLASIPGLYVFGDSLVDAGNNNYLPISISKANYPHNGVDFPNKKPTGRFCNGKNAADAIAEKFGLPLPPPYLSLRGLLKREKRKSAAVTGVNFASGGAGIFNSSDQKLGQAIPLSKQVNNWLSIHEEVMKLEPSAAQLHLSKSLFTVVIGSNDLFDYFGSFKLRRQSNPQQYTQLMADKLKEQLKRIHDSGARRFLIIGVAQIGCTPGKRAKNSTLHECDEGANMWCSLYNEALVKMLQQLKQELQGSITYTYFDNYKSLHDIISNPARYGFADVTSACCGNGELNADLPCLPLAKLCSDRTKHLFWDRYGHPTEAAARTIVDLMLTDDTHYSSPITLTQLVRTIMETAPPSLVSKARTAFNSAAAKAERVFTDLKSDREEEKQSTRNVNDSQEENEVKTQGWRTAHIRKKQEWQNKLKNLRIGRKEVEDQDKVEDSAMAAPFYDENFYILKAKQEQEAKASDVGCMVESLNAVDANSIPLASVVKQLAVAIEAGKRAKNVKDFVASSGSSSPVRERGGLSLSAVKSLVLGEKEDKLGFDSGDEDKLVSLINALFNVDSGFLSRKIVSDLESPTNRSSFAKDLHAAPPSSFVVKLAEVIGSFTTPRRMALFWCRVVEELRRFWNEEKHIPWIPLDNNPDLKSCLLHQWLQVINCCLARKARNVAASEALDAVMRQASSANEKSDVSESMGSLLYAKSNSGELILRLGVYNQVENLTMLETGEPVYSPITQEGPLLTEDLIRETEELVLRTGSMGAGCSQLLSDMQAFKAANPGCILEDFVRWHSPPDWTENGNMSGDDSSPVRGQLSTRMQKEGNLWRELWETAKPLPAVKQAPLFDEDLAVEGILNYLEDIPAAELFEQLFTSLVSLGFVMVEPVLATNDDLSKLFFECKDYVVAICQGGAWTDKLDDLCQVYETVETMLLRPEEVLRSMKQTEESPSSGSETKRRFKRLGFIFRGSKERKQTRVPSETEQKSTEPSPRQSFSSLFDGKSSLFSKRPPRPENVTLV</sequence>
<dbReference type="PANTHER" id="PTHR21422:SF10">
    <property type="entry name" value="RAB3 GTPASE-ACTIVATING PROTEIN CATALYTIC SUBUNIT"/>
    <property type="match status" value="1"/>
</dbReference>
<gene>
    <name evidence="5" type="ORF">AT9943_LOCUS22209</name>
</gene>
<dbReference type="Pfam" id="PF13890">
    <property type="entry name" value="Rab3-GTPase_cat"/>
    <property type="match status" value="1"/>
</dbReference>
<dbReference type="InterPro" id="IPR008265">
    <property type="entry name" value="Lipase_GDSL_AS"/>
</dbReference>
<dbReference type="GO" id="GO:0005096">
    <property type="term" value="F:GTPase activator activity"/>
    <property type="evidence" value="ECO:0007669"/>
    <property type="project" value="InterPro"/>
</dbReference>
<feature type="compositionally biased region" description="Basic and acidic residues" evidence="2">
    <location>
        <begin position="405"/>
        <end position="417"/>
    </location>
</feature>
<dbReference type="AlphaFoldDB" id="A0A7G2FJB3"/>
<dbReference type="InterPro" id="IPR035669">
    <property type="entry name" value="SGNH_plant_lipase-like"/>
</dbReference>
<dbReference type="InterPro" id="IPR045700">
    <property type="entry name" value="Rab3GAP1"/>
</dbReference>
<evidence type="ECO:0000256" key="3">
    <source>
        <dbReference type="SAM" id="SignalP"/>
    </source>
</evidence>
<feature type="domain" description="Rab3GAP catalytic subunit conserved" evidence="4">
    <location>
        <begin position="737"/>
        <end position="882"/>
    </location>
</feature>
<feature type="compositionally biased region" description="Basic and acidic residues" evidence="2">
    <location>
        <begin position="989"/>
        <end position="1006"/>
    </location>
</feature>
<feature type="chain" id="PRO_5028812163" evidence="3">
    <location>
        <begin position="22"/>
        <end position="1039"/>
    </location>
</feature>
<dbReference type="GO" id="GO:0016298">
    <property type="term" value="F:lipase activity"/>
    <property type="evidence" value="ECO:0007669"/>
    <property type="project" value="InterPro"/>
</dbReference>
<feature type="signal peptide" evidence="3">
    <location>
        <begin position="1"/>
        <end position="21"/>
    </location>
</feature>
<evidence type="ECO:0000256" key="1">
    <source>
        <dbReference type="ARBA" id="ARBA00008668"/>
    </source>
</evidence>
<evidence type="ECO:0000313" key="5">
    <source>
        <dbReference type="EMBL" id="CAD5334930.1"/>
    </source>
</evidence>
<reference evidence="5 6" key="1">
    <citation type="submission" date="2020-09" db="EMBL/GenBank/DDBJ databases">
        <authorList>
            <person name="Ashkenazy H."/>
        </authorList>
    </citation>
    <scope>NUCLEOTIDE SEQUENCE [LARGE SCALE GENOMIC DNA]</scope>
    <source>
        <strain evidence="6">cv. Cdm-0</strain>
    </source>
</reference>
<dbReference type="InterPro" id="IPR036514">
    <property type="entry name" value="SGNH_hydro_sf"/>
</dbReference>
<dbReference type="PROSITE" id="PS01098">
    <property type="entry name" value="LIPASE_GDSL_SER"/>
    <property type="match status" value="1"/>
</dbReference>